<dbReference type="Proteomes" id="UP000029391">
    <property type="component" value="Unassembled WGS sequence"/>
</dbReference>
<feature type="transmembrane region" description="Helical" evidence="1">
    <location>
        <begin position="315"/>
        <end position="333"/>
    </location>
</feature>
<keyword evidence="1" id="KW-1133">Transmembrane helix</keyword>
<feature type="transmembrane region" description="Helical" evidence="1">
    <location>
        <begin position="339"/>
        <end position="361"/>
    </location>
</feature>
<accession>A0A091BF23</accession>
<evidence type="ECO:0000313" key="2">
    <source>
        <dbReference type="EMBL" id="KFN51308.1"/>
    </source>
</evidence>
<dbReference type="OrthoDB" id="6065621at2"/>
<keyword evidence="1" id="KW-0812">Transmembrane</keyword>
<evidence type="ECO:0000313" key="3">
    <source>
        <dbReference type="Proteomes" id="UP000029391"/>
    </source>
</evidence>
<protein>
    <recommendedName>
        <fullName evidence="4">Glycosyltransferase RgtA/B/C/D-like domain-containing protein</fullName>
    </recommendedName>
</protein>
<proteinExistence type="predicted"/>
<feature type="transmembrane region" description="Helical" evidence="1">
    <location>
        <begin position="23"/>
        <end position="43"/>
    </location>
</feature>
<evidence type="ECO:0000256" key="1">
    <source>
        <dbReference type="SAM" id="Phobius"/>
    </source>
</evidence>
<gene>
    <name evidence="2" type="ORF">P873_03305</name>
</gene>
<dbReference type="AlphaFoldDB" id="A0A091BF23"/>
<feature type="transmembrane region" description="Helical" evidence="1">
    <location>
        <begin position="282"/>
        <end position="303"/>
    </location>
</feature>
<organism evidence="2 3">
    <name type="scientific">Arenimonas composti TR7-09 = DSM 18010</name>
    <dbReference type="NCBI Taxonomy" id="1121013"/>
    <lineage>
        <taxon>Bacteria</taxon>
        <taxon>Pseudomonadati</taxon>
        <taxon>Pseudomonadota</taxon>
        <taxon>Gammaproteobacteria</taxon>
        <taxon>Lysobacterales</taxon>
        <taxon>Lysobacteraceae</taxon>
        <taxon>Arenimonas</taxon>
    </lineage>
</organism>
<evidence type="ECO:0008006" key="4">
    <source>
        <dbReference type="Google" id="ProtNLM"/>
    </source>
</evidence>
<dbReference type="eggNOG" id="ENOG5032CJH">
    <property type="taxonomic scope" value="Bacteria"/>
</dbReference>
<sequence>MNRADTPVPGTAAPAEPPAPPRLLVVAVVAVALLHVACFAWYVPNNDFIRDLVHAGALAHGEALPLRGPTLNEAFDLGPLWFWLLALPLALGAGFAGTGVFVGVLSTLKLVFGWRLGTRLGGPWLALAVAALLLAPGWDLMHKLQLTHTVVLETLLLAAWLPLLTLWRGGGGRQWALFGGVAGLAGQAHPVAMLLALPAAVVLWRRRTRWRGDIGWLASGLVLALLPLAPMLVAEWREGWPMLASIETRWTAPPDRPPTTPPQLGWAVTGGVWTLLRALLPAGYAAVAGCALLVCVGIAAAGLPTLRGAPRLRRVAIPALLLAIVAIVLVALLRERTPSYMAVVLSPPLLFVLAAPLAALAARGRGGLFAATFGLLAALVAGAAGSFGWIAATTSGHLVLPLQAIGDVRHVDRPGTALAGTPLHALDAIAAAQCDAGVLRVHGELAALVDYYHALMFRLPCPGLDLALMGDDAGARHWAAMTPHALHVLGFAEAGWADAAALQPRRVIAPASGVRVAEVYDHAFPAVAPGAEVERVLAFDAAGDEAVAVYSPLFLSDAAHGTAASCDGEPVAPAVRTNAGALFLPPGGRGCRWEVRAWSRVPDQLDVITLGTYPVKRDVHR</sequence>
<feature type="transmembrane region" description="Helical" evidence="1">
    <location>
        <begin position="120"/>
        <end position="138"/>
    </location>
</feature>
<dbReference type="STRING" id="1121013.GCA_000426365_01111"/>
<dbReference type="RefSeq" id="WP_026816497.1">
    <property type="nucleotide sequence ID" value="NZ_AUFF01000002.1"/>
</dbReference>
<dbReference type="EMBL" id="AWXU01000007">
    <property type="protein sequence ID" value="KFN51308.1"/>
    <property type="molecule type" value="Genomic_DNA"/>
</dbReference>
<feature type="transmembrane region" description="Helical" evidence="1">
    <location>
        <begin position="175"/>
        <end position="202"/>
    </location>
</feature>
<keyword evidence="3" id="KW-1185">Reference proteome</keyword>
<comment type="caution">
    <text evidence="2">The sequence shown here is derived from an EMBL/GenBank/DDBJ whole genome shotgun (WGS) entry which is preliminary data.</text>
</comment>
<feature type="transmembrane region" description="Helical" evidence="1">
    <location>
        <begin position="368"/>
        <end position="392"/>
    </location>
</feature>
<feature type="transmembrane region" description="Helical" evidence="1">
    <location>
        <begin position="214"/>
        <end position="233"/>
    </location>
</feature>
<feature type="transmembrane region" description="Helical" evidence="1">
    <location>
        <begin position="80"/>
        <end position="108"/>
    </location>
</feature>
<name>A0A091BF23_9GAMM</name>
<keyword evidence="1" id="KW-0472">Membrane</keyword>
<reference evidence="2 3" key="1">
    <citation type="submission" date="2013-09" db="EMBL/GenBank/DDBJ databases">
        <title>Genome sequencing of Arenimonas composti.</title>
        <authorList>
            <person name="Chen F."/>
            <person name="Wang G."/>
        </authorList>
    </citation>
    <scope>NUCLEOTIDE SEQUENCE [LARGE SCALE GENOMIC DNA]</scope>
    <source>
        <strain evidence="2 3">TR7-09</strain>
    </source>
</reference>